<keyword evidence="2" id="KW-1185">Reference proteome</keyword>
<evidence type="ECO:0000313" key="1">
    <source>
        <dbReference type="EMBL" id="PKI48259.1"/>
    </source>
</evidence>
<protein>
    <submittedName>
        <fullName evidence="1">Uncharacterized protein</fullName>
    </submittedName>
</protein>
<proteinExistence type="predicted"/>
<reference evidence="1 2" key="1">
    <citation type="submission" date="2017-11" db="EMBL/GenBank/DDBJ databases">
        <title>De-novo sequencing of pomegranate (Punica granatum L.) genome.</title>
        <authorList>
            <person name="Akparov Z."/>
            <person name="Amiraslanov A."/>
            <person name="Hajiyeva S."/>
            <person name="Abbasov M."/>
            <person name="Kaur K."/>
            <person name="Hamwieh A."/>
            <person name="Solovyev V."/>
            <person name="Salamov A."/>
            <person name="Braich B."/>
            <person name="Kosarev P."/>
            <person name="Mahmoud A."/>
            <person name="Hajiyev E."/>
            <person name="Babayeva S."/>
            <person name="Izzatullayeva V."/>
            <person name="Mammadov A."/>
            <person name="Mammadov A."/>
            <person name="Sharifova S."/>
            <person name="Ojaghi J."/>
            <person name="Eynullazada K."/>
            <person name="Bayramov B."/>
            <person name="Abdulazimova A."/>
            <person name="Shahmuradov I."/>
        </authorList>
    </citation>
    <scope>NUCLEOTIDE SEQUENCE [LARGE SCALE GENOMIC DNA]</scope>
    <source>
        <strain evidence="2">cv. AG2017</strain>
        <tissue evidence="1">Leaf</tissue>
    </source>
</reference>
<dbReference type="Proteomes" id="UP000233551">
    <property type="component" value="Unassembled WGS sequence"/>
</dbReference>
<dbReference type="EMBL" id="PGOL01002418">
    <property type="protein sequence ID" value="PKI48259.1"/>
    <property type="molecule type" value="Genomic_DNA"/>
</dbReference>
<evidence type="ECO:0000313" key="2">
    <source>
        <dbReference type="Proteomes" id="UP000233551"/>
    </source>
</evidence>
<dbReference type="AlphaFoldDB" id="A0A2I0IW74"/>
<name>A0A2I0IW74_PUNGR</name>
<gene>
    <name evidence="1" type="ORF">CRG98_031342</name>
</gene>
<organism evidence="1 2">
    <name type="scientific">Punica granatum</name>
    <name type="common">Pomegranate</name>
    <dbReference type="NCBI Taxonomy" id="22663"/>
    <lineage>
        <taxon>Eukaryota</taxon>
        <taxon>Viridiplantae</taxon>
        <taxon>Streptophyta</taxon>
        <taxon>Embryophyta</taxon>
        <taxon>Tracheophyta</taxon>
        <taxon>Spermatophyta</taxon>
        <taxon>Magnoliopsida</taxon>
        <taxon>eudicotyledons</taxon>
        <taxon>Gunneridae</taxon>
        <taxon>Pentapetalae</taxon>
        <taxon>rosids</taxon>
        <taxon>malvids</taxon>
        <taxon>Myrtales</taxon>
        <taxon>Lythraceae</taxon>
        <taxon>Punica</taxon>
    </lineage>
</organism>
<accession>A0A2I0IW74</accession>
<comment type="caution">
    <text evidence="1">The sequence shown here is derived from an EMBL/GenBank/DDBJ whole genome shotgun (WGS) entry which is preliminary data.</text>
</comment>
<sequence length="88" mass="9850">MCGHRNLPLKFWNYYNQKATRRLECFPLLLFLCAPPAEPEATFFSASLGAVPPHLLVIPLPPPPLLAATIAETRTSVIHPSISFSFFR</sequence>